<dbReference type="Pfam" id="PF10021">
    <property type="entry name" value="PARG_cat_microb"/>
    <property type="match status" value="1"/>
</dbReference>
<evidence type="ECO:0000259" key="2">
    <source>
        <dbReference type="Pfam" id="PF10021"/>
    </source>
</evidence>
<dbReference type="AlphaFoldDB" id="A0A6A5RM23"/>
<reference evidence="3" key="1">
    <citation type="journal article" date="2020" name="Stud. Mycol.">
        <title>101 Dothideomycetes genomes: a test case for predicting lifestyles and emergence of pathogens.</title>
        <authorList>
            <person name="Haridas S."/>
            <person name="Albert R."/>
            <person name="Binder M."/>
            <person name="Bloem J."/>
            <person name="Labutti K."/>
            <person name="Salamov A."/>
            <person name="Andreopoulos B."/>
            <person name="Baker S."/>
            <person name="Barry K."/>
            <person name="Bills G."/>
            <person name="Bluhm B."/>
            <person name="Cannon C."/>
            <person name="Castanera R."/>
            <person name="Culley D."/>
            <person name="Daum C."/>
            <person name="Ezra D."/>
            <person name="Gonzalez J."/>
            <person name="Henrissat B."/>
            <person name="Kuo A."/>
            <person name="Liang C."/>
            <person name="Lipzen A."/>
            <person name="Lutzoni F."/>
            <person name="Magnuson J."/>
            <person name="Mondo S."/>
            <person name="Nolan M."/>
            <person name="Ohm R."/>
            <person name="Pangilinan J."/>
            <person name="Park H.-J."/>
            <person name="Ramirez L."/>
            <person name="Alfaro M."/>
            <person name="Sun H."/>
            <person name="Tritt A."/>
            <person name="Yoshinaga Y."/>
            <person name="Zwiers L.-H."/>
            <person name="Turgeon B."/>
            <person name="Goodwin S."/>
            <person name="Spatafora J."/>
            <person name="Crous P."/>
            <person name="Grigoriev I."/>
        </authorList>
    </citation>
    <scope>NUCLEOTIDE SEQUENCE</scope>
    <source>
        <strain evidence="3">CBS 183.55</strain>
    </source>
</reference>
<evidence type="ECO:0000256" key="1">
    <source>
        <dbReference type="SAM" id="MobiDB-lite"/>
    </source>
</evidence>
<dbReference type="InterPro" id="IPR043472">
    <property type="entry name" value="Macro_dom-like"/>
</dbReference>
<dbReference type="InterPro" id="IPR019261">
    <property type="entry name" value="PARG_cat_microbial"/>
</dbReference>
<dbReference type="PANTHER" id="PTHR35596">
    <property type="entry name" value="DUF2263 DOMAIN-CONTAINING PROTEIN"/>
    <property type="match status" value="1"/>
</dbReference>
<dbReference type="EMBL" id="ML978967">
    <property type="protein sequence ID" value="KAF1928832.1"/>
    <property type="molecule type" value="Genomic_DNA"/>
</dbReference>
<dbReference type="Proteomes" id="UP000800082">
    <property type="component" value="Unassembled WGS sequence"/>
</dbReference>
<protein>
    <recommendedName>
        <fullName evidence="2">Microbial-type PARG catalytic domain-containing protein</fullName>
    </recommendedName>
</protein>
<name>A0A6A5RM23_9PLEO</name>
<feature type="region of interest" description="Disordered" evidence="1">
    <location>
        <begin position="148"/>
        <end position="229"/>
    </location>
</feature>
<keyword evidence="4" id="KW-1185">Reference proteome</keyword>
<gene>
    <name evidence="3" type="ORF">M421DRAFT_4669</name>
</gene>
<dbReference type="GeneID" id="54352368"/>
<feature type="compositionally biased region" description="Low complexity" evidence="1">
    <location>
        <begin position="212"/>
        <end position="224"/>
    </location>
</feature>
<feature type="compositionally biased region" description="Basic and acidic residues" evidence="1">
    <location>
        <begin position="10"/>
        <end position="32"/>
    </location>
</feature>
<evidence type="ECO:0000313" key="4">
    <source>
        <dbReference type="Proteomes" id="UP000800082"/>
    </source>
</evidence>
<dbReference type="SUPFAM" id="SSF52949">
    <property type="entry name" value="Macro domain-like"/>
    <property type="match status" value="1"/>
</dbReference>
<sequence>MQQSPITAFFKKDPGSSGSRSEDQRPDSDRQGRRPGPYHSRGGSSTPSTRGQHRGGKSARNRELKKVAQETKDVLPAALKSLPGFGADVSAVYDLDALAPLDPADCPGYVLPAGDEDAGSTGTRIRVLDQDSLDAAIELQPAYKAQRHLSTLPAATSGPYDSEREASSSTEDDEMDLDGHPVAQPQPQPTAPSWDLSARPPQKAEPAKLSQKTTASKPTPKAKTYTIPPFSRLTPSPVLVLNLASERHPGGGWQTGAMAQEESLCYRSSLYRSLHRAFYPLPSLSVIYTPSVLIIRAATTAGHTLYPDKALDLPVASVLSVAALRHPTLTADGARFADPAQHAETKRKIRVSLRLAARMGHGRLVLGALGCGVFANPPTDVAQCFLQVFCEPEFQGGWWEDVVFAVMDNKSGGESGKDGRGNYGHFHRALHGRVV</sequence>
<feature type="domain" description="Microbial-type PARG catalytic" evidence="2">
    <location>
        <begin position="235"/>
        <end position="296"/>
    </location>
</feature>
<feature type="compositionally biased region" description="Low complexity" evidence="1">
    <location>
        <begin position="40"/>
        <end position="50"/>
    </location>
</feature>
<dbReference type="RefSeq" id="XP_033449080.1">
    <property type="nucleotide sequence ID" value="XM_033594700.1"/>
</dbReference>
<dbReference type="Gene3D" id="3.40.220.10">
    <property type="entry name" value="Leucine Aminopeptidase, subunit E, domain 1"/>
    <property type="match status" value="1"/>
</dbReference>
<accession>A0A6A5RM23</accession>
<dbReference type="NCBIfam" id="TIGR02452">
    <property type="entry name" value="TIGR02452 family protein"/>
    <property type="match status" value="1"/>
</dbReference>
<evidence type="ECO:0000313" key="3">
    <source>
        <dbReference type="EMBL" id="KAF1928832.1"/>
    </source>
</evidence>
<proteinExistence type="predicted"/>
<feature type="region of interest" description="Disordered" evidence="1">
    <location>
        <begin position="1"/>
        <end position="64"/>
    </location>
</feature>
<dbReference type="PANTHER" id="PTHR35596:SF1">
    <property type="entry name" value="MICROBIAL-TYPE PARG CATALYTIC DOMAIN-CONTAINING PROTEIN"/>
    <property type="match status" value="1"/>
</dbReference>
<dbReference type="InterPro" id="IPR012664">
    <property type="entry name" value="CHP02452"/>
</dbReference>
<organism evidence="3 4">
    <name type="scientific">Didymella exigua CBS 183.55</name>
    <dbReference type="NCBI Taxonomy" id="1150837"/>
    <lineage>
        <taxon>Eukaryota</taxon>
        <taxon>Fungi</taxon>
        <taxon>Dikarya</taxon>
        <taxon>Ascomycota</taxon>
        <taxon>Pezizomycotina</taxon>
        <taxon>Dothideomycetes</taxon>
        <taxon>Pleosporomycetidae</taxon>
        <taxon>Pleosporales</taxon>
        <taxon>Pleosporineae</taxon>
        <taxon>Didymellaceae</taxon>
        <taxon>Didymella</taxon>
    </lineage>
</organism>
<dbReference type="OrthoDB" id="9985428at2759"/>